<comment type="similarity">
    <text evidence="1 6">Belongs to the GST superfamily.</text>
</comment>
<keyword evidence="3" id="KW-0808">Transferase</keyword>
<dbReference type="PANTHER" id="PTHR44051">
    <property type="entry name" value="GLUTATHIONE S-TRANSFERASE-RELATED"/>
    <property type="match status" value="1"/>
</dbReference>
<dbReference type="Pfam" id="PF00043">
    <property type="entry name" value="GST_C"/>
    <property type="match status" value="1"/>
</dbReference>
<evidence type="ECO:0000256" key="4">
    <source>
        <dbReference type="ARBA" id="ARBA00047960"/>
    </source>
</evidence>
<dbReference type="GO" id="GO:0004364">
    <property type="term" value="F:glutathione transferase activity"/>
    <property type="evidence" value="ECO:0007669"/>
    <property type="project" value="UniProtKB-EC"/>
</dbReference>
<dbReference type="CDD" id="cd03048">
    <property type="entry name" value="GST_N_Ure2p_like"/>
    <property type="match status" value="1"/>
</dbReference>
<dbReference type="PROSITE" id="PS50405">
    <property type="entry name" value="GST_CTER"/>
    <property type="match status" value="1"/>
</dbReference>
<dbReference type="PROSITE" id="PS50404">
    <property type="entry name" value="GST_NTER"/>
    <property type="match status" value="1"/>
</dbReference>
<dbReference type="SFLD" id="SFLDG00358">
    <property type="entry name" value="Main_(cytGST)"/>
    <property type="match status" value="1"/>
</dbReference>
<proteinExistence type="inferred from homology"/>
<comment type="caution">
    <text evidence="9">The sequence shown here is derived from an EMBL/GenBank/DDBJ whole genome shotgun (WGS) entry which is preliminary data.</text>
</comment>
<evidence type="ECO:0000259" key="7">
    <source>
        <dbReference type="PROSITE" id="PS50404"/>
    </source>
</evidence>
<feature type="domain" description="GST C-terminal" evidence="8">
    <location>
        <begin position="92"/>
        <end position="220"/>
    </location>
</feature>
<dbReference type="Pfam" id="PF02798">
    <property type="entry name" value="GST_N"/>
    <property type="match status" value="1"/>
</dbReference>
<dbReference type="Gene3D" id="1.20.1050.130">
    <property type="match status" value="1"/>
</dbReference>
<dbReference type="InterPro" id="IPR036249">
    <property type="entry name" value="Thioredoxin-like_sf"/>
</dbReference>
<evidence type="ECO:0000256" key="2">
    <source>
        <dbReference type="ARBA" id="ARBA00012452"/>
    </source>
</evidence>
<dbReference type="SUPFAM" id="SSF47616">
    <property type="entry name" value="GST C-terminal domain-like"/>
    <property type="match status" value="1"/>
</dbReference>
<evidence type="ECO:0000256" key="6">
    <source>
        <dbReference type="RuleBase" id="RU003494"/>
    </source>
</evidence>
<dbReference type="FunFam" id="1.20.1050.130:FF:000016">
    <property type="entry name" value="Glutathione S-transferase 1"/>
    <property type="match status" value="1"/>
</dbReference>
<sequence>MPSLKPIILHSHQIGPNPWKVALVLEELSVPYETRFVAFTSVKEEPFTRLNPNGRLPAIEDPNTGLTLWESGAIVEYLVDTYDKDHSISFDTTKDIYHAKQWLFFQVSGQAPYYGQAAWFKKYHPEKVQSAVDRYVGEMSRINSVLDRVLKERDWLVGDKCSYADLSFVAWQRWAPDFMGEGLYEKYPHVGAWWKRMNERPAVQKVMTDQDKGIAEVKGLVNLEDKLVEVTSQNSH</sequence>
<evidence type="ECO:0000256" key="1">
    <source>
        <dbReference type="ARBA" id="ARBA00007409"/>
    </source>
</evidence>
<organism evidence="9 10">
    <name type="scientific">Fusarium zealandicum</name>
    <dbReference type="NCBI Taxonomy" id="1053134"/>
    <lineage>
        <taxon>Eukaryota</taxon>
        <taxon>Fungi</taxon>
        <taxon>Dikarya</taxon>
        <taxon>Ascomycota</taxon>
        <taxon>Pezizomycotina</taxon>
        <taxon>Sordariomycetes</taxon>
        <taxon>Hypocreomycetidae</taxon>
        <taxon>Hypocreales</taxon>
        <taxon>Nectriaceae</taxon>
        <taxon>Fusarium</taxon>
        <taxon>Fusarium staphyleae species complex</taxon>
    </lineage>
</organism>
<dbReference type="OrthoDB" id="422574at2759"/>
<evidence type="ECO:0000256" key="5">
    <source>
        <dbReference type="ARBA" id="ARBA00060024"/>
    </source>
</evidence>
<dbReference type="PANTHER" id="PTHR44051:SF3">
    <property type="entry name" value="TRANSCRIPTIONAL REGULATOR URE2"/>
    <property type="match status" value="1"/>
</dbReference>
<feature type="domain" description="GST N-terminal" evidence="7">
    <location>
        <begin position="5"/>
        <end position="86"/>
    </location>
</feature>
<evidence type="ECO:0000256" key="3">
    <source>
        <dbReference type="ARBA" id="ARBA00022679"/>
    </source>
</evidence>
<evidence type="ECO:0000313" key="10">
    <source>
        <dbReference type="Proteomes" id="UP000635477"/>
    </source>
</evidence>
<dbReference type="InterPro" id="IPR010987">
    <property type="entry name" value="Glutathione-S-Trfase_C-like"/>
</dbReference>
<reference evidence="9" key="2">
    <citation type="submission" date="2020-05" db="EMBL/GenBank/DDBJ databases">
        <authorList>
            <person name="Kim H.-S."/>
            <person name="Proctor R.H."/>
            <person name="Brown D.W."/>
        </authorList>
    </citation>
    <scope>NUCLEOTIDE SEQUENCE</scope>
    <source>
        <strain evidence="9">NRRL 22465</strain>
    </source>
</reference>
<dbReference type="EC" id="2.5.1.18" evidence="2"/>
<dbReference type="SUPFAM" id="SSF52833">
    <property type="entry name" value="Thioredoxin-like"/>
    <property type="match status" value="1"/>
</dbReference>
<dbReference type="InterPro" id="IPR004046">
    <property type="entry name" value="GST_C"/>
</dbReference>
<dbReference type="EMBL" id="JABEYC010000238">
    <property type="protein sequence ID" value="KAF4980368.1"/>
    <property type="molecule type" value="Genomic_DNA"/>
</dbReference>
<dbReference type="InterPro" id="IPR036282">
    <property type="entry name" value="Glutathione-S-Trfase_C_sf"/>
</dbReference>
<name>A0A8H4XLN2_9HYPO</name>
<keyword evidence="10" id="KW-1185">Reference proteome</keyword>
<dbReference type="SFLD" id="SFLDG01151">
    <property type="entry name" value="Main.2:_Nu-like"/>
    <property type="match status" value="1"/>
</dbReference>
<dbReference type="InterPro" id="IPR040079">
    <property type="entry name" value="Glutathione_S-Trfase"/>
</dbReference>
<dbReference type="InterPro" id="IPR004045">
    <property type="entry name" value="Glutathione_S-Trfase_N"/>
</dbReference>
<dbReference type="Proteomes" id="UP000635477">
    <property type="component" value="Unassembled WGS sequence"/>
</dbReference>
<accession>A0A8H4XLN2</accession>
<protein>
    <recommendedName>
        <fullName evidence="2">glutathione transferase</fullName>
        <ecNumber evidence="2">2.5.1.18</ecNumber>
    </recommendedName>
</protein>
<dbReference type="GO" id="GO:0005634">
    <property type="term" value="C:nucleus"/>
    <property type="evidence" value="ECO:0007669"/>
    <property type="project" value="UniProtKB-ARBA"/>
</dbReference>
<comment type="catalytic activity">
    <reaction evidence="4">
        <text>RX + glutathione = an S-substituted glutathione + a halide anion + H(+)</text>
        <dbReference type="Rhea" id="RHEA:16437"/>
        <dbReference type="ChEBI" id="CHEBI:15378"/>
        <dbReference type="ChEBI" id="CHEBI:16042"/>
        <dbReference type="ChEBI" id="CHEBI:17792"/>
        <dbReference type="ChEBI" id="CHEBI:57925"/>
        <dbReference type="ChEBI" id="CHEBI:90779"/>
        <dbReference type="EC" id="2.5.1.18"/>
    </reaction>
</comment>
<evidence type="ECO:0000259" key="8">
    <source>
        <dbReference type="PROSITE" id="PS50405"/>
    </source>
</evidence>
<comment type="function">
    <text evidence="5">Involved in the oxidative stress response and detoxification.</text>
</comment>
<reference evidence="9" key="1">
    <citation type="journal article" date="2020" name="BMC Genomics">
        <title>Correction to: Identification and distribution of gene clusters required for synthesis of sphingolipid metabolism inhibitors in diverse species of the filamentous fungus Fusarium.</title>
        <authorList>
            <person name="Kim H.S."/>
            <person name="Lohmar J.M."/>
            <person name="Busman M."/>
            <person name="Brown D.W."/>
            <person name="Naumann T.A."/>
            <person name="Divon H.H."/>
            <person name="Lysoe E."/>
            <person name="Uhlig S."/>
            <person name="Proctor R.H."/>
        </authorList>
    </citation>
    <scope>NUCLEOTIDE SEQUENCE</scope>
    <source>
        <strain evidence="9">NRRL 22465</strain>
    </source>
</reference>
<gene>
    <name evidence="9" type="ORF">FZEAL_3598</name>
</gene>
<dbReference type="GO" id="GO:0005737">
    <property type="term" value="C:cytoplasm"/>
    <property type="evidence" value="ECO:0007669"/>
    <property type="project" value="UniProtKB-ARBA"/>
</dbReference>
<evidence type="ECO:0000313" key="9">
    <source>
        <dbReference type="EMBL" id="KAF4980368.1"/>
    </source>
</evidence>
<dbReference type="SFLD" id="SFLDS00019">
    <property type="entry name" value="Glutathione_Transferase_(cytos"/>
    <property type="match status" value="1"/>
</dbReference>
<dbReference type="AlphaFoldDB" id="A0A8H4XLN2"/>